<comment type="caution">
    <text evidence="1">The sequence shown here is derived from an EMBL/GenBank/DDBJ whole genome shotgun (WGS) entry which is preliminary data.</text>
</comment>
<dbReference type="Proteomes" id="UP000793456">
    <property type="component" value="Chromosome XVIII"/>
</dbReference>
<organism evidence="1 2">
    <name type="scientific">Larimichthys crocea</name>
    <name type="common">Large yellow croaker</name>
    <name type="synonym">Pseudosciaena crocea</name>
    <dbReference type="NCBI Taxonomy" id="215358"/>
    <lineage>
        <taxon>Eukaryota</taxon>
        <taxon>Metazoa</taxon>
        <taxon>Chordata</taxon>
        <taxon>Craniata</taxon>
        <taxon>Vertebrata</taxon>
        <taxon>Euteleostomi</taxon>
        <taxon>Actinopterygii</taxon>
        <taxon>Neopterygii</taxon>
        <taxon>Teleostei</taxon>
        <taxon>Neoteleostei</taxon>
        <taxon>Acanthomorphata</taxon>
        <taxon>Eupercaria</taxon>
        <taxon>Sciaenidae</taxon>
        <taxon>Larimichthys</taxon>
    </lineage>
</organism>
<name>A0ACD3QJP0_LARCR</name>
<reference evidence="1" key="1">
    <citation type="submission" date="2018-11" db="EMBL/GenBank/DDBJ databases">
        <title>The sequence and de novo assembly of Larimichthys crocea genome using PacBio and Hi-C technologies.</title>
        <authorList>
            <person name="Xu P."/>
            <person name="Chen B."/>
            <person name="Zhou Z."/>
            <person name="Ke Q."/>
            <person name="Wu Y."/>
            <person name="Bai H."/>
            <person name="Pu F."/>
        </authorList>
    </citation>
    <scope>NUCLEOTIDE SEQUENCE</scope>
    <source>
        <tissue evidence="1">Muscle</tissue>
    </source>
</reference>
<evidence type="ECO:0000313" key="1">
    <source>
        <dbReference type="EMBL" id="TMS07436.1"/>
    </source>
</evidence>
<dbReference type="EMBL" id="CM011691">
    <property type="protein sequence ID" value="TMS07436.1"/>
    <property type="molecule type" value="Genomic_DNA"/>
</dbReference>
<protein>
    <submittedName>
        <fullName evidence="1">Uncharacterized protein</fullName>
    </submittedName>
</protein>
<sequence>MRSSVVLVTPNFRENRGGRRGGREQRHFISWPFAVGGTPRVGSGRGGPGGR</sequence>
<gene>
    <name evidence="1" type="ORF">E3U43_011529</name>
</gene>
<evidence type="ECO:0000313" key="2">
    <source>
        <dbReference type="Proteomes" id="UP000793456"/>
    </source>
</evidence>
<keyword evidence="2" id="KW-1185">Reference proteome</keyword>
<accession>A0ACD3QJP0</accession>
<proteinExistence type="predicted"/>